<comment type="catalytic activity">
    <reaction evidence="1 7">
        <text>ATP-dependent breakage, passage and rejoining of double-stranded DNA.</text>
        <dbReference type="EC" id="5.6.2.2"/>
    </reaction>
</comment>
<keyword evidence="5 7" id="KW-0238">DNA-binding</keyword>
<evidence type="ECO:0000256" key="5">
    <source>
        <dbReference type="ARBA" id="ARBA00023125"/>
    </source>
</evidence>
<comment type="similarity">
    <text evidence="2">Belongs to the type II topoisomerase GyrA/ParC subunit family.</text>
</comment>
<accession>A0A222EMN3</accession>
<dbReference type="SMART" id="SM00434">
    <property type="entry name" value="TOP4c"/>
    <property type="match status" value="1"/>
</dbReference>
<gene>
    <name evidence="9" type="primary">gyrA</name>
    <name evidence="9" type="ORF">SCORR_v1c00040</name>
</gene>
<dbReference type="AlphaFoldDB" id="A0A222EMN3"/>
<keyword evidence="10" id="KW-1185">Reference proteome</keyword>
<reference evidence="9 10" key="1">
    <citation type="submission" date="2017-07" db="EMBL/GenBank/DDBJ databases">
        <title>Complete genome sequence of Spiroplasma corruscae EC-1 (DSM 19793).</title>
        <authorList>
            <person name="Tsai Y.-M."/>
            <person name="Lo W.-S."/>
            <person name="Kuo C.-H."/>
        </authorList>
    </citation>
    <scope>NUCLEOTIDE SEQUENCE [LARGE SCALE GENOMIC DNA]</scope>
    <source>
        <strain evidence="9 10">EC-1</strain>
    </source>
</reference>
<dbReference type="EMBL" id="CP022535">
    <property type="protein sequence ID" value="ASP27779.1"/>
    <property type="molecule type" value="Genomic_DNA"/>
</dbReference>
<protein>
    <recommendedName>
        <fullName evidence="3">DNA topoisomerase (ATP-hydrolyzing)</fullName>
        <ecNumber evidence="3">5.6.2.2</ecNumber>
    </recommendedName>
</protein>
<evidence type="ECO:0000313" key="9">
    <source>
        <dbReference type="EMBL" id="ASP27779.1"/>
    </source>
</evidence>
<dbReference type="NCBIfam" id="NF004043">
    <property type="entry name" value="PRK05560.1"/>
    <property type="match status" value="1"/>
</dbReference>
<dbReference type="NCBIfam" id="NF004044">
    <property type="entry name" value="PRK05561.1"/>
    <property type="match status" value="1"/>
</dbReference>
<dbReference type="Gene3D" id="1.10.268.10">
    <property type="entry name" value="Topoisomerase, domain 3"/>
    <property type="match status" value="1"/>
</dbReference>
<dbReference type="InterPro" id="IPR050220">
    <property type="entry name" value="Type_II_DNA_Topoisomerases"/>
</dbReference>
<dbReference type="CDD" id="cd00187">
    <property type="entry name" value="TOP4c"/>
    <property type="match status" value="1"/>
</dbReference>
<dbReference type="OrthoDB" id="9806486at2"/>
<dbReference type="PROSITE" id="PS52040">
    <property type="entry name" value="TOPO_IIA"/>
    <property type="match status" value="1"/>
</dbReference>
<dbReference type="InterPro" id="IPR013760">
    <property type="entry name" value="Topo_IIA-like_dom_sf"/>
</dbReference>
<dbReference type="Pfam" id="PF00521">
    <property type="entry name" value="DNA_topoisoIV"/>
    <property type="match status" value="1"/>
</dbReference>
<keyword evidence="4 7" id="KW-0799">Topoisomerase</keyword>
<dbReference type="GO" id="GO:0005524">
    <property type="term" value="F:ATP binding"/>
    <property type="evidence" value="ECO:0007669"/>
    <property type="project" value="InterPro"/>
</dbReference>
<dbReference type="GO" id="GO:0005737">
    <property type="term" value="C:cytoplasm"/>
    <property type="evidence" value="ECO:0007669"/>
    <property type="project" value="TreeGrafter"/>
</dbReference>
<dbReference type="GO" id="GO:0034335">
    <property type="term" value="F:DNA negative supercoiling activity"/>
    <property type="evidence" value="ECO:0007669"/>
    <property type="project" value="UniProtKB-ARBA"/>
</dbReference>
<dbReference type="InterPro" id="IPR013757">
    <property type="entry name" value="Topo_IIA_A_a_sf"/>
</dbReference>
<dbReference type="EC" id="5.6.2.2" evidence="3"/>
<dbReference type="SUPFAM" id="SSF101904">
    <property type="entry name" value="GyrA/ParC C-terminal domain-like"/>
    <property type="match status" value="1"/>
</dbReference>
<dbReference type="GO" id="GO:0009330">
    <property type="term" value="C:DNA topoisomerase type II (double strand cut, ATP-hydrolyzing) complex"/>
    <property type="evidence" value="ECO:0007669"/>
    <property type="project" value="TreeGrafter"/>
</dbReference>
<organism evidence="9 10">
    <name type="scientific">Spiroplasma corruscae</name>
    <dbReference type="NCBI Taxonomy" id="216934"/>
    <lineage>
        <taxon>Bacteria</taxon>
        <taxon>Bacillati</taxon>
        <taxon>Mycoplasmatota</taxon>
        <taxon>Mollicutes</taxon>
        <taxon>Entomoplasmatales</taxon>
        <taxon>Spiroplasmataceae</taxon>
        <taxon>Spiroplasma</taxon>
    </lineage>
</organism>
<evidence type="ECO:0000256" key="4">
    <source>
        <dbReference type="ARBA" id="ARBA00023029"/>
    </source>
</evidence>
<dbReference type="Gene3D" id="3.90.199.10">
    <property type="entry name" value="Topoisomerase II, domain 5"/>
    <property type="match status" value="1"/>
</dbReference>
<dbReference type="InterPro" id="IPR002205">
    <property type="entry name" value="Topo_IIA_dom_A"/>
</dbReference>
<dbReference type="FunFam" id="3.30.1360.40:FF:000002">
    <property type="entry name" value="DNA gyrase subunit A"/>
    <property type="match status" value="1"/>
</dbReference>
<name>A0A222EMN3_9MOLU</name>
<dbReference type="PANTHER" id="PTHR43493:SF5">
    <property type="entry name" value="DNA GYRASE SUBUNIT A, CHLOROPLASTIC_MITOCHONDRIAL"/>
    <property type="match status" value="1"/>
</dbReference>
<dbReference type="RefSeq" id="WP_094047923.1">
    <property type="nucleotide sequence ID" value="NZ_CP022535.1"/>
</dbReference>
<keyword evidence="6 7" id="KW-0413">Isomerase</keyword>
<evidence type="ECO:0000256" key="1">
    <source>
        <dbReference type="ARBA" id="ARBA00000185"/>
    </source>
</evidence>
<dbReference type="GO" id="GO:0006265">
    <property type="term" value="P:DNA topological change"/>
    <property type="evidence" value="ECO:0007669"/>
    <property type="project" value="UniProtKB-UniRule"/>
</dbReference>
<dbReference type="Proteomes" id="UP000203229">
    <property type="component" value="Chromosome"/>
</dbReference>
<dbReference type="Pfam" id="PF03989">
    <property type="entry name" value="DNA_gyraseA_C"/>
    <property type="match status" value="6"/>
</dbReference>
<dbReference type="InterPro" id="IPR013758">
    <property type="entry name" value="Topo_IIA_A/C_ab"/>
</dbReference>
<feature type="domain" description="Topo IIA-type catalytic" evidence="8">
    <location>
        <begin position="36"/>
        <end position="500"/>
    </location>
</feature>
<dbReference type="GO" id="GO:0003677">
    <property type="term" value="F:DNA binding"/>
    <property type="evidence" value="ECO:0007669"/>
    <property type="project" value="UniProtKB-UniRule"/>
</dbReference>
<evidence type="ECO:0000256" key="2">
    <source>
        <dbReference type="ARBA" id="ARBA00008263"/>
    </source>
</evidence>
<evidence type="ECO:0000256" key="7">
    <source>
        <dbReference type="PROSITE-ProRule" id="PRU01384"/>
    </source>
</evidence>
<dbReference type="Gene3D" id="2.120.10.90">
    <property type="entry name" value="DNA gyrase/topoisomerase IV, subunit A, C-terminal"/>
    <property type="match status" value="1"/>
</dbReference>
<dbReference type="InterPro" id="IPR006691">
    <property type="entry name" value="GyrA/parC_rep"/>
</dbReference>
<dbReference type="InterPro" id="IPR035516">
    <property type="entry name" value="Gyrase/topoIV_suA_C"/>
</dbReference>
<dbReference type="SUPFAM" id="SSF56719">
    <property type="entry name" value="Type II DNA topoisomerase"/>
    <property type="match status" value="1"/>
</dbReference>
<evidence type="ECO:0000313" key="10">
    <source>
        <dbReference type="Proteomes" id="UP000203229"/>
    </source>
</evidence>
<dbReference type="KEGG" id="scou:SCORR_v1c00040"/>
<dbReference type="Gene3D" id="3.30.1360.40">
    <property type="match status" value="1"/>
</dbReference>
<evidence type="ECO:0000259" key="8">
    <source>
        <dbReference type="PROSITE" id="PS52040"/>
    </source>
</evidence>
<sequence>MENNNIENRLLDIDIKTEVERDFLEYSMSVIVSRALPDLKDGLKPVQRRIIYAMNELKIFSDTPHKKSARIVGEVIGKYHPHGDSSVYEAMVRMAQDFSYRYPLVEGHGNFGSIDGDGAAAMRYTEARLSKISSLLLRDIDMDTVPFVDNYDALEKEPVYLTGYFPNLLVNGATGIAVGMATNIPPHNLSEVIDAIVESINDKDITIDKILTLIKGPDFPMGASMTNGKSMIEGYKTGKGSVTLRAKITTEETEKRNRIVITEIPYQTNKLKVVEKIAELHKNKIILGIHDIRDESNYEGIRVVVEVQKTANIQLIIKKLYKLTNLQYNFAINLLALNNGKPELLNIKDIIRLYINHQILVIIKRSQYEKTKLEDKLHILKALKVTIDNIEEVIRIIKDSKTTAEASLNLGNRFKFDDKQIKAILDMRLQRLVSLEHEKIVNEILDIEKRVTYLIEIINSKELQQKILVDQLIDIKKRFGDERRTKIIEEELTQIEDEELIQDDQFLLSLSNDGYVRRIKLDEFKVQKRGGKGTLLSNNQTDEILISCIGKAKDEVLFFTNIGKVYKIKAYKIPLFSKNSRGIPLINYIGISQEETVTSVLCYKQNKNKNLFLLTKNGIAKRVLIKEFEKVNNVGKLSIVLDEGDKLISVVATKGNEHLIIASKKGKVIKIEEEKFRIMSRGSRGVRAIKLDKNDNTVSACSTVKNTMVVTISDKGILKKTLIEEYNLLSRGSKGIIGMKLNDRTGNLKYIFSIRETDEIIMVSSEGKTIRILASDINLQSRSSSGVIGFDVNDKETVTSVSIKFNK</sequence>
<dbReference type="PANTHER" id="PTHR43493">
    <property type="entry name" value="DNA GYRASE/TOPOISOMERASE SUBUNIT A"/>
    <property type="match status" value="1"/>
</dbReference>
<evidence type="ECO:0000256" key="3">
    <source>
        <dbReference type="ARBA" id="ARBA00012895"/>
    </source>
</evidence>
<evidence type="ECO:0000256" key="6">
    <source>
        <dbReference type="ARBA" id="ARBA00023235"/>
    </source>
</evidence>
<dbReference type="NCBIfam" id="TIGR01063">
    <property type="entry name" value="gyrA"/>
    <property type="match status" value="1"/>
</dbReference>
<proteinExistence type="inferred from homology"/>
<feature type="active site" description="O-(5'-phospho-DNA)-tyrosine intermediate" evidence="7">
    <location>
        <position position="124"/>
    </location>
</feature>